<feature type="chain" id="PRO_5012110510" evidence="1">
    <location>
        <begin position="33"/>
        <end position="769"/>
    </location>
</feature>
<dbReference type="Proteomes" id="UP000217994">
    <property type="component" value="Unassembled WGS sequence"/>
</dbReference>
<evidence type="ECO:0000313" key="3">
    <source>
        <dbReference type="EMBL" id="PCE34362.1"/>
    </source>
</evidence>
<dbReference type="RefSeq" id="WP_084907367.1">
    <property type="nucleotide sequence ID" value="NZ_CP020738.1"/>
</dbReference>
<accession>A0A2A4FNV8</accession>
<dbReference type="InterPro" id="IPR006311">
    <property type="entry name" value="TAT_signal"/>
</dbReference>
<dbReference type="GO" id="GO:0016491">
    <property type="term" value="F:oxidoreductase activity"/>
    <property type="evidence" value="ECO:0007669"/>
    <property type="project" value="InterPro"/>
</dbReference>
<dbReference type="Gene3D" id="3.90.1170.50">
    <property type="entry name" value="Aldehyde oxidase/xanthine dehydrogenase, a/b hammerhead"/>
    <property type="match status" value="1"/>
</dbReference>
<protein>
    <submittedName>
        <fullName evidence="3">Aldehyde dehydrogenase</fullName>
    </submittedName>
</protein>
<dbReference type="InterPro" id="IPR008274">
    <property type="entry name" value="AldOxase/xan_DH_MoCoBD1"/>
</dbReference>
<dbReference type="InterPro" id="IPR037165">
    <property type="entry name" value="AldOxase/xan_DH_Mopterin-bd_sf"/>
</dbReference>
<comment type="caution">
    <text evidence="3">The sequence shown here is derived from an EMBL/GenBank/DDBJ whole genome shotgun (WGS) entry which is preliminary data.</text>
</comment>
<sequence length="769" mass="81351">MNGFDATRRRLLQAGGLLMVSVALPVSLRASASDAARPTADATVATGPAPDRVDSFIAISADGAVTAFNGHVDLGTGVRTALAQIVADELCVPIGRVTMVLGDTARTPDQGPTIASATIQVTSVPLRRAAAQVRMLLAQRAARRFAVSADAIRLVDGGAYPRGRAAQRVGYGELVRGADLHVPLAHDDAAVDAAATDAPARRRYVGASVPRVDIPAKATGAPTYVHDVRVPGMLHGRVIRPPYPGADSSAPLGRSLVSVDRASVAHLPGLVAVVVIRDFVGVVAQREEQAIAAMRALKVQWREWHALPDLAPDRLRDVLAAHPSKPRPLCDSAGFEQALAGGAQRIDADYVWPFQMHASIGPSCAVADVAAGRVEVWSGTQNPHELRKDLARLLERPAAQVNVIRMEASGCYGRNCADDVSADAALLSRAVGRPVRVQLMREQEAGWEPKGTAQLIRVRGALDASHGVAAYELRTCYPSNGATTLPLVLTGVAPNEPVVAQMGDRTAIPQYAYPAMRVTAEDAAPLVRASWLRGVSALPNVFAHECWIDEAAYRAGVDPIAYRLRYLKDPRAIALLAALKARAGWVDGSAHRVAAPSGQRVASGRGVAYARYFHSKFPGFGAAWAAWVCDVDVDRSTGLIRVKKVTVAHDCGQMINPDGVRHQVHGNVIQSVSRVLKEAVSFDGAGTTSLEWGAYPILRFDELPEIDALLLDHPNAPPMGAGESASVPSAAAIANAVFDATGVRLREVPFTPARVLRALREAHAGAPAA</sequence>
<dbReference type="InterPro" id="IPR036856">
    <property type="entry name" value="Ald_Oxase/Xan_DH_a/b_sf"/>
</dbReference>
<dbReference type="PANTHER" id="PTHR47495:SF1">
    <property type="entry name" value="BLL3820 PROTEIN"/>
    <property type="match status" value="1"/>
</dbReference>
<feature type="domain" description="Aldehyde oxidase/xanthine dehydrogenase a/b hammerhead" evidence="2">
    <location>
        <begin position="219"/>
        <end position="305"/>
    </location>
</feature>
<dbReference type="PANTHER" id="PTHR47495">
    <property type="entry name" value="ALDEHYDE DEHYDROGENASE"/>
    <property type="match status" value="1"/>
</dbReference>
<dbReference type="PROSITE" id="PS51318">
    <property type="entry name" value="TAT"/>
    <property type="match status" value="1"/>
</dbReference>
<dbReference type="InterPro" id="IPR052516">
    <property type="entry name" value="N-heterocyclic_Hydroxylase"/>
</dbReference>
<dbReference type="SUPFAM" id="SSF56003">
    <property type="entry name" value="Molybdenum cofactor-binding domain"/>
    <property type="match status" value="2"/>
</dbReference>
<dbReference type="SUPFAM" id="SSF54665">
    <property type="entry name" value="CO dehydrogenase molybdoprotein N-domain-like"/>
    <property type="match status" value="1"/>
</dbReference>
<dbReference type="SMART" id="SM01008">
    <property type="entry name" value="Ald_Xan_dh_C"/>
    <property type="match status" value="1"/>
</dbReference>
<evidence type="ECO:0000313" key="4">
    <source>
        <dbReference type="Proteomes" id="UP000217994"/>
    </source>
</evidence>
<evidence type="ECO:0000256" key="1">
    <source>
        <dbReference type="SAM" id="SignalP"/>
    </source>
</evidence>
<organism evidence="3 4">
    <name type="scientific">Burkholderia ubonensis subsp. mesacidophila</name>
    <dbReference type="NCBI Taxonomy" id="265293"/>
    <lineage>
        <taxon>Bacteria</taxon>
        <taxon>Pseudomonadati</taxon>
        <taxon>Pseudomonadota</taxon>
        <taxon>Betaproteobacteria</taxon>
        <taxon>Burkholderiales</taxon>
        <taxon>Burkholderiaceae</taxon>
        <taxon>Burkholderia</taxon>
        <taxon>Burkholderia cepacia complex</taxon>
    </lineage>
</organism>
<dbReference type="Pfam" id="PF20256">
    <property type="entry name" value="MoCoBD_2"/>
    <property type="match status" value="2"/>
</dbReference>
<keyword evidence="1" id="KW-0732">Signal</keyword>
<reference evidence="3 4" key="1">
    <citation type="submission" date="2017-01" db="EMBL/GenBank/DDBJ databases">
        <title>Whole-Genome Shotgun Sequencing of Two beta-Proteobacterial Species in Search of the Bulgecin Biosynthetic Cluster.</title>
        <authorList>
            <person name="Horsman M.E."/>
            <person name="Marous D.R."/>
            <person name="Li R."/>
            <person name="Oliver R.A."/>
            <person name="Byun B."/>
            <person name="Emrich S.J."/>
            <person name="Boggess B."/>
            <person name="Townsend C.A."/>
            <person name="Mobashery S."/>
        </authorList>
    </citation>
    <scope>NUCLEOTIDE SEQUENCE [LARGE SCALE GENOMIC DNA]</scope>
    <source>
        <strain evidence="3 4">ATCC 31433</strain>
    </source>
</reference>
<feature type="signal peptide" evidence="1">
    <location>
        <begin position="1"/>
        <end position="32"/>
    </location>
</feature>
<dbReference type="Gene3D" id="3.30.365.10">
    <property type="entry name" value="Aldehyde oxidase/xanthine dehydrogenase, molybdopterin binding domain"/>
    <property type="match status" value="4"/>
</dbReference>
<gene>
    <name evidence="3" type="ORF">BZL54_00505</name>
</gene>
<dbReference type="GeneID" id="69001610"/>
<proteinExistence type="predicted"/>
<dbReference type="Pfam" id="PF02738">
    <property type="entry name" value="MoCoBD_1"/>
    <property type="match status" value="1"/>
</dbReference>
<dbReference type="AlphaFoldDB" id="A0A2A4FNV8"/>
<evidence type="ECO:0000259" key="2">
    <source>
        <dbReference type="SMART" id="SM01008"/>
    </source>
</evidence>
<dbReference type="EMBL" id="MTZU01000003">
    <property type="protein sequence ID" value="PCE34362.1"/>
    <property type="molecule type" value="Genomic_DNA"/>
</dbReference>
<dbReference type="PIRSF" id="PIRSF036389">
    <property type="entry name" value="IOR_B"/>
    <property type="match status" value="1"/>
</dbReference>
<name>A0A2A4FNV8_9BURK</name>
<dbReference type="InterPro" id="IPR012368">
    <property type="entry name" value="OxRdtase_Mopterin-bd_su_IorB"/>
</dbReference>
<dbReference type="InterPro" id="IPR046867">
    <property type="entry name" value="AldOxase/xan_DH_MoCoBD2"/>
</dbReference>
<dbReference type="InterPro" id="IPR000674">
    <property type="entry name" value="Ald_Oxase/Xan_DH_a/b"/>
</dbReference>